<dbReference type="InterPro" id="IPR001584">
    <property type="entry name" value="Integrase_cat-core"/>
</dbReference>
<dbReference type="RefSeq" id="WP_218494158.1">
    <property type="nucleotide sequence ID" value="NZ_JAHUZC010000036.1"/>
</dbReference>
<accession>A0ABS6SWD0</accession>
<keyword evidence="3" id="KW-1185">Reference proteome</keyword>
<dbReference type="EMBL" id="JAHUZC010000036">
    <property type="protein sequence ID" value="MBV7366068.1"/>
    <property type="molecule type" value="Genomic_DNA"/>
</dbReference>
<organism evidence="2 3">
    <name type="scientific">Streptococcus vulneris</name>
    <dbReference type="NCBI Taxonomy" id="2853160"/>
    <lineage>
        <taxon>Bacteria</taxon>
        <taxon>Bacillati</taxon>
        <taxon>Bacillota</taxon>
        <taxon>Bacilli</taxon>
        <taxon>Lactobacillales</taxon>
        <taxon>Streptococcaceae</taxon>
        <taxon>Streptococcus</taxon>
    </lineage>
</organism>
<sequence>AIDHTRTKAKSPQTNGICERFHQTIQNEFYASAFRRKLYHDLNELQSDVDAWMQTYNTERTHSGKYCYGKTPMQTFAESASLARDRQLDRIMPTKPIVQTA</sequence>
<name>A0ABS6SWD0_9STRE</name>
<evidence type="ECO:0000313" key="2">
    <source>
        <dbReference type="EMBL" id="MBV7366068.1"/>
    </source>
</evidence>
<reference evidence="2 3" key="1">
    <citation type="submission" date="2021-06" db="EMBL/GenBank/DDBJ databases">
        <title>A novel Streptococcus species isolated from patients with diabetic foot ulcer (DFU).</title>
        <authorList>
            <person name="Chen Y.-S."/>
        </authorList>
    </citation>
    <scope>NUCLEOTIDE SEQUENCE [LARGE SCALE GENOMIC DNA]</scope>
    <source>
        <strain evidence="2 3">DM3B3</strain>
    </source>
</reference>
<comment type="caution">
    <text evidence="2">The sequence shown here is derived from an EMBL/GenBank/DDBJ whole genome shotgun (WGS) entry which is preliminary data.</text>
</comment>
<feature type="domain" description="Integrase catalytic" evidence="1">
    <location>
        <begin position="1"/>
        <end position="80"/>
    </location>
</feature>
<dbReference type="PROSITE" id="PS50994">
    <property type="entry name" value="INTEGRASE"/>
    <property type="match status" value="1"/>
</dbReference>
<evidence type="ECO:0000313" key="3">
    <source>
        <dbReference type="Proteomes" id="UP000723776"/>
    </source>
</evidence>
<feature type="non-terminal residue" evidence="2">
    <location>
        <position position="1"/>
    </location>
</feature>
<protein>
    <submittedName>
        <fullName evidence="2">Integrase core domain-containing protein</fullName>
    </submittedName>
</protein>
<evidence type="ECO:0000259" key="1">
    <source>
        <dbReference type="PROSITE" id="PS50994"/>
    </source>
</evidence>
<dbReference type="Proteomes" id="UP000723776">
    <property type="component" value="Unassembled WGS sequence"/>
</dbReference>
<dbReference type="Pfam" id="PF13683">
    <property type="entry name" value="rve_3"/>
    <property type="match status" value="1"/>
</dbReference>
<gene>
    <name evidence="2" type="ORF">KUA57_09500</name>
</gene>
<proteinExistence type="predicted"/>